<reference evidence="2" key="1">
    <citation type="journal article" date="2019" name="Int. J. Syst. Evol. Microbiol.">
        <title>The Global Catalogue of Microorganisms (GCM) 10K type strain sequencing project: providing services to taxonomists for standard genome sequencing and annotation.</title>
        <authorList>
            <consortium name="The Broad Institute Genomics Platform"/>
            <consortium name="The Broad Institute Genome Sequencing Center for Infectious Disease"/>
            <person name="Wu L."/>
            <person name="Ma J."/>
        </authorList>
    </citation>
    <scope>NUCLEOTIDE SEQUENCE [LARGE SCALE GENOMIC DNA]</scope>
    <source>
        <strain evidence="2">JCM 5067</strain>
    </source>
</reference>
<accession>A0ABP3R2P2</accession>
<evidence type="ECO:0000313" key="1">
    <source>
        <dbReference type="EMBL" id="GAA0602458.1"/>
    </source>
</evidence>
<organism evidence="1 2">
    <name type="scientific">Streptomyces crystallinus</name>
    <dbReference type="NCBI Taxonomy" id="68191"/>
    <lineage>
        <taxon>Bacteria</taxon>
        <taxon>Bacillati</taxon>
        <taxon>Actinomycetota</taxon>
        <taxon>Actinomycetes</taxon>
        <taxon>Kitasatosporales</taxon>
        <taxon>Streptomycetaceae</taxon>
        <taxon>Streptomyces</taxon>
    </lineage>
</organism>
<comment type="caution">
    <text evidence="1">The sequence shown here is derived from an EMBL/GenBank/DDBJ whole genome shotgun (WGS) entry which is preliminary data.</text>
</comment>
<evidence type="ECO:0000313" key="2">
    <source>
        <dbReference type="Proteomes" id="UP001500668"/>
    </source>
</evidence>
<sequence length="52" mass="5517">MSAATRDRLEQVADGRLDAARADEQRPAVLLGVLSGGGGIRRADFPRTPLRG</sequence>
<keyword evidence="2" id="KW-1185">Reference proteome</keyword>
<dbReference type="EMBL" id="BAAACA010000018">
    <property type="protein sequence ID" value="GAA0602458.1"/>
    <property type="molecule type" value="Genomic_DNA"/>
</dbReference>
<proteinExistence type="predicted"/>
<dbReference type="Proteomes" id="UP001500668">
    <property type="component" value="Unassembled WGS sequence"/>
</dbReference>
<name>A0ABP3R2P2_9ACTN</name>
<protein>
    <submittedName>
        <fullName evidence="1">Uncharacterized protein</fullName>
    </submittedName>
</protein>
<gene>
    <name evidence="1" type="ORF">GCM10010394_35060</name>
</gene>